<dbReference type="InterPro" id="IPR004839">
    <property type="entry name" value="Aminotransferase_I/II_large"/>
</dbReference>
<comment type="caution">
    <text evidence="5">The sequence shown here is derived from an EMBL/GenBank/DDBJ whole genome shotgun (WGS) entry which is preliminary data.</text>
</comment>
<dbReference type="InterPro" id="IPR015424">
    <property type="entry name" value="PyrdxlP-dep_Trfase"/>
</dbReference>
<dbReference type="SUPFAM" id="SSF53383">
    <property type="entry name" value="PLP-dependent transferases"/>
    <property type="match status" value="1"/>
</dbReference>
<proteinExistence type="predicted"/>
<dbReference type="Gene3D" id="3.40.640.10">
    <property type="entry name" value="Type I PLP-dependent aspartate aminotransferase-like (Major domain)"/>
    <property type="match status" value="1"/>
</dbReference>
<keyword evidence="5" id="KW-0032">Aminotransferase</keyword>
<dbReference type="Proteomes" id="UP001517247">
    <property type="component" value="Unassembled WGS sequence"/>
</dbReference>
<evidence type="ECO:0000313" key="6">
    <source>
        <dbReference type="Proteomes" id="UP001517247"/>
    </source>
</evidence>
<evidence type="ECO:0000259" key="4">
    <source>
        <dbReference type="Pfam" id="PF00155"/>
    </source>
</evidence>
<feature type="domain" description="Aminotransferase class I/classII large" evidence="4">
    <location>
        <begin position="42"/>
        <end position="323"/>
    </location>
</feature>
<gene>
    <name evidence="5" type="ORF">E6A44_011435</name>
</gene>
<name>A0ABW9J8C4_9SPHI</name>
<evidence type="ECO:0000256" key="3">
    <source>
        <dbReference type="ARBA" id="ARBA00022898"/>
    </source>
</evidence>
<dbReference type="RefSeq" id="WP_138723283.1">
    <property type="nucleotide sequence ID" value="NZ_SSHJ02000006.1"/>
</dbReference>
<keyword evidence="2" id="KW-0808">Transferase</keyword>
<dbReference type="InterPro" id="IPR015421">
    <property type="entry name" value="PyrdxlP-dep_Trfase_major"/>
</dbReference>
<comment type="cofactor">
    <cofactor evidence="1">
        <name>pyridoxal 5'-phosphate</name>
        <dbReference type="ChEBI" id="CHEBI:597326"/>
    </cofactor>
</comment>
<dbReference type="GO" id="GO:0008483">
    <property type="term" value="F:transaminase activity"/>
    <property type="evidence" value="ECO:0007669"/>
    <property type="project" value="UniProtKB-KW"/>
</dbReference>
<dbReference type="PANTHER" id="PTHR13693">
    <property type="entry name" value="CLASS II AMINOTRANSFERASE/8-AMINO-7-OXONONANOATE SYNTHASE"/>
    <property type="match status" value="1"/>
</dbReference>
<organism evidence="5 6">
    <name type="scientific">Pedobacter ureilyticus</name>
    <dbReference type="NCBI Taxonomy" id="1393051"/>
    <lineage>
        <taxon>Bacteria</taxon>
        <taxon>Pseudomonadati</taxon>
        <taxon>Bacteroidota</taxon>
        <taxon>Sphingobacteriia</taxon>
        <taxon>Sphingobacteriales</taxon>
        <taxon>Sphingobacteriaceae</taxon>
        <taxon>Pedobacter</taxon>
    </lineage>
</organism>
<dbReference type="InterPro" id="IPR050087">
    <property type="entry name" value="AON_synthase_class-II"/>
</dbReference>
<accession>A0ABW9J8C4</accession>
<evidence type="ECO:0000256" key="1">
    <source>
        <dbReference type="ARBA" id="ARBA00001933"/>
    </source>
</evidence>
<keyword evidence="3" id="KW-0663">Pyridoxal phosphate</keyword>
<protein>
    <submittedName>
        <fullName evidence="5">Aminotransferase class I/II-fold pyridoxal phosphate-dependent enzyme</fullName>
    </submittedName>
</protein>
<reference evidence="5 6" key="1">
    <citation type="submission" date="2024-12" db="EMBL/GenBank/DDBJ databases">
        <authorList>
            <person name="Hu S."/>
        </authorList>
    </citation>
    <scope>NUCLEOTIDE SEQUENCE [LARGE SCALE GENOMIC DNA]</scope>
    <source>
        <strain evidence="5 6">THG-T11</strain>
    </source>
</reference>
<dbReference type="Pfam" id="PF00155">
    <property type="entry name" value="Aminotran_1_2"/>
    <property type="match status" value="1"/>
</dbReference>
<sequence length="352" mass="39167">MNTNYNFNQLSERLSAKLTVNYENYLYFGGTAYLGIPQNKEFIEIYTEGIQRYGLNNGTSRGNNIQLAIYDEAEAYAAKLYGAEAALITSSGYLAAKLTVSAFAKFGAIRYAPNSHPALWINGDPGNQQDFKAWSRNLVKEINASNEENWLVLSNSLNNLHPEIYDFSFVNHISSTKKVWLIIDDSHGIGILNGGFSVLQNVPILPNIEVILVASMAKALGVDAGLVLGTERAISKLKQSDEFYGASPPAAAGLYAFMNGQEIYKKAYKKLQANVKLFGQLLPYDSNWLNTDGFPVFLNKEKAIEQRLLAEKILISSFPYPDRNGSILNRIVLSSWHDEVDILKLITALQFE</sequence>
<evidence type="ECO:0000313" key="5">
    <source>
        <dbReference type="EMBL" id="MFN0256190.1"/>
    </source>
</evidence>
<keyword evidence="6" id="KW-1185">Reference proteome</keyword>
<dbReference type="PANTHER" id="PTHR13693:SF100">
    <property type="entry name" value="8-AMINO-7-OXONONANOATE SYNTHASE"/>
    <property type="match status" value="1"/>
</dbReference>
<dbReference type="InterPro" id="IPR015422">
    <property type="entry name" value="PyrdxlP-dep_Trfase_small"/>
</dbReference>
<dbReference type="EMBL" id="SSHJ02000006">
    <property type="protein sequence ID" value="MFN0256190.1"/>
    <property type="molecule type" value="Genomic_DNA"/>
</dbReference>
<dbReference type="Gene3D" id="3.90.1150.10">
    <property type="entry name" value="Aspartate Aminotransferase, domain 1"/>
    <property type="match status" value="1"/>
</dbReference>
<evidence type="ECO:0000256" key="2">
    <source>
        <dbReference type="ARBA" id="ARBA00022679"/>
    </source>
</evidence>